<evidence type="ECO:0000313" key="3">
    <source>
        <dbReference type="Proteomes" id="UP000735302"/>
    </source>
</evidence>
<sequence>MVHPLLWVNLRGLGIPKNQQVEENDGITPTPTPCQDRAISENLEIGGKLRPKQRPESRESGCKNAVLNRQGTRSNERIRVGIDTPMTIHGQQGADWGVQDWDEEATTDVVRVGIGNYWDVSGPGAPTATDVVLVGIGTNGTPQIRCPLGDKWCTCGFVANGTPQTKKPP</sequence>
<keyword evidence="3" id="KW-1185">Reference proteome</keyword>
<proteinExistence type="predicted"/>
<evidence type="ECO:0000313" key="2">
    <source>
        <dbReference type="EMBL" id="GFO45176.1"/>
    </source>
</evidence>
<dbReference type="AlphaFoldDB" id="A0AAV4DMJ8"/>
<reference evidence="2 3" key="1">
    <citation type="journal article" date="2021" name="Elife">
        <title>Chloroplast acquisition without the gene transfer in kleptoplastic sea slugs, Plakobranchus ocellatus.</title>
        <authorList>
            <person name="Maeda T."/>
            <person name="Takahashi S."/>
            <person name="Yoshida T."/>
            <person name="Shimamura S."/>
            <person name="Takaki Y."/>
            <person name="Nagai Y."/>
            <person name="Toyoda A."/>
            <person name="Suzuki Y."/>
            <person name="Arimoto A."/>
            <person name="Ishii H."/>
            <person name="Satoh N."/>
            <person name="Nishiyama T."/>
            <person name="Hasebe M."/>
            <person name="Maruyama T."/>
            <person name="Minagawa J."/>
            <person name="Obokata J."/>
            <person name="Shigenobu S."/>
        </authorList>
    </citation>
    <scope>NUCLEOTIDE SEQUENCE [LARGE SCALE GENOMIC DNA]</scope>
</reference>
<feature type="region of interest" description="Disordered" evidence="1">
    <location>
        <begin position="20"/>
        <end position="63"/>
    </location>
</feature>
<dbReference type="Proteomes" id="UP000735302">
    <property type="component" value="Unassembled WGS sequence"/>
</dbReference>
<accession>A0AAV4DMJ8</accession>
<gene>
    <name evidence="2" type="ORF">PoB_007168100</name>
</gene>
<evidence type="ECO:0000256" key="1">
    <source>
        <dbReference type="SAM" id="MobiDB-lite"/>
    </source>
</evidence>
<comment type="caution">
    <text evidence="2">The sequence shown here is derived from an EMBL/GenBank/DDBJ whole genome shotgun (WGS) entry which is preliminary data.</text>
</comment>
<organism evidence="2 3">
    <name type="scientific">Plakobranchus ocellatus</name>
    <dbReference type="NCBI Taxonomy" id="259542"/>
    <lineage>
        <taxon>Eukaryota</taxon>
        <taxon>Metazoa</taxon>
        <taxon>Spiralia</taxon>
        <taxon>Lophotrochozoa</taxon>
        <taxon>Mollusca</taxon>
        <taxon>Gastropoda</taxon>
        <taxon>Heterobranchia</taxon>
        <taxon>Euthyneura</taxon>
        <taxon>Panpulmonata</taxon>
        <taxon>Sacoglossa</taxon>
        <taxon>Placobranchoidea</taxon>
        <taxon>Plakobranchidae</taxon>
        <taxon>Plakobranchus</taxon>
    </lineage>
</organism>
<dbReference type="EMBL" id="BLXT01008015">
    <property type="protein sequence ID" value="GFO45176.1"/>
    <property type="molecule type" value="Genomic_DNA"/>
</dbReference>
<protein>
    <submittedName>
        <fullName evidence="2">Uncharacterized protein</fullName>
    </submittedName>
</protein>
<name>A0AAV4DMJ8_9GAST</name>